<reference evidence="1 2" key="1">
    <citation type="submission" date="2016-10" db="EMBL/GenBank/DDBJ databases">
        <authorList>
            <person name="de Groot N.N."/>
        </authorList>
    </citation>
    <scope>NUCLEOTIDE SEQUENCE [LARGE SCALE GENOMIC DNA]</scope>
    <source>
        <strain evidence="1 2">CGMCC 1.7727</strain>
    </source>
</reference>
<dbReference type="EMBL" id="FOGL01000021">
    <property type="protein sequence ID" value="SES16512.1"/>
    <property type="molecule type" value="Genomic_DNA"/>
</dbReference>
<evidence type="ECO:0000313" key="1">
    <source>
        <dbReference type="EMBL" id="SES16512.1"/>
    </source>
</evidence>
<sequence length="81" mass="9340">MKEKEMFSLQFECTMLFQSNPYMIETIDNIATLLGSQKEKIMPVIESLVKQGIIKNRSDNDVPRYSYCEPATNPMCEVEKA</sequence>
<gene>
    <name evidence="1" type="ORF">SAMN04487944_12140</name>
</gene>
<dbReference type="STRING" id="531814.SAMN04487944_12140"/>
<dbReference type="AlphaFoldDB" id="A0A1H9V4B0"/>
<dbReference type="RefSeq" id="WP_089743368.1">
    <property type="nucleotide sequence ID" value="NZ_FOGL01000021.1"/>
</dbReference>
<name>A0A1H9V4B0_9BACI</name>
<keyword evidence="2" id="KW-1185">Reference proteome</keyword>
<dbReference type="OrthoDB" id="2390233at2"/>
<accession>A0A1H9V4B0</accession>
<protein>
    <submittedName>
        <fullName evidence="1">Uncharacterized protein</fullName>
    </submittedName>
</protein>
<proteinExistence type="predicted"/>
<evidence type="ECO:0000313" key="2">
    <source>
        <dbReference type="Proteomes" id="UP000199687"/>
    </source>
</evidence>
<organism evidence="1 2">
    <name type="scientific">Gracilibacillus ureilyticus</name>
    <dbReference type="NCBI Taxonomy" id="531814"/>
    <lineage>
        <taxon>Bacteria</taxon>
        <taxon>Bacillati</taxon>
        <taxon>Bacillota</taxon>
        <taxon>Bacilli</taxon>
        <taxon>Bacillales</taxon>
        <taxon>Bacillaceae</taxon>
        <taxon>Gracilibacillus</taxon>
    </lineage>
</organism>
<dbReference type="Proteomes" id="UP000199687">
    <property type="component" value="Unassembled WGS sequence"/>
</dbReference>